<gene>
    <name evidence="1" type="ORF">NCG91_25385</name>
</gene>
<organism evidence="1 2">
    <name type="scientific">Janthinobacterium kumbetense</name>
    <dbReference type="NCBI Taxonomy" id="2950280"/>
    <lineage>
        <taxon>Bacteria</taxon>
        <taxon>Pseudomonadati</taxon>
        <taxon>Pseudomonadota</taxon>
        <taxon>Betaproteobacteria</taxon>
        <taxon>Burkholderiales</taxon>
        <taxon>Oxalobacteraceae</taxon>
        <taxon>Janthinobacterium</taxon>
    </lineage>
</organism>
<proteinExistence type="predicted"/>
<keyword evidence="2" id="KW-1185">Reference proteome</keyword>
<dbReference type="EMBL" id="JAMQGR010000014">
    <property type="protein sequence ID" value="MCM2568962.1"/>
    <property type="molecule type" value="Genomic_DNA"/>
</dbReference>
<comment type="caution">
    <text evidence="1">The sequence shown here is derived from an EMBL/GenBank/DDBJ whole genome shotgun (WGS) entry which is preliminary data.</text>
</comment>
<reference evidence="1 2" key="1">
    <citation type="submission" date="2022-06" db="EMBL/GenBank/DDBJ databases">
        <title>Janthinobacterium kumbetensis sp. nov., isolated from spring water in Turkey.</title>
        <authorList>
            <person name="Inan Bektas K."/>
            <person name="Belduz A.A."/>
            <person name="Canakci S."/>
            <person name="Nalcaoglu A."/>
            <person name="Ceylan E."/>
            <person name="Kati H."/>
        </authorList>
    </citation>
    <scope>NUCLEOTIDE SEQUENCE [LARGE SCALE GENOMIC DNA]</scope>
    <source>
        <strain evidence="1 2">GK</strain>
    </source>
</reference>
<evidence type="ECO:0000313" key="2">
    <source>
        <dbReference type="Proteomes" id="UP001202243"/>
    </source>
</evidence>
<evidence type="ECO:0000313" key="1">
    <source>
        <dbReference type="EMBL" id="MCM2568962.1"/>
    </source>
</evidence>
<dbReference type="Proteomes" id="UP001202243">
    <property type="component" value="Unassembled WGS sequence"/>
</dbReference>
<name>A0ABT0WY59_9BURK</name>
<protein>
    <submittedName>
        <fullName evidence="1">Uncharacterized protein</fullName>
    </submittedName>
</protein>
<sequence length="361" mass="40205">MQGISGEFLHAAPAASGKPAVVTVPANARGILFLPNQSPDFLLRDQDGHILVGPPVPLSTKRFRIIERGTGRKLTPVAVRLRVEKQMGVQPYIYYLASPEMQQCAEEKNASMPICRRVKAMERSWDKPEPEGPSDAVKRFAMQQGLREVSEEIDASYGLYRIEAREGFKPGKLYDISYRSTGRKLTAVLRMGTTPLRINAPGQFSIRTDGAPRRERLQMAQGGTCSRTAKLASQPLQLAWPPAYDAYESLVMYFMRHKLHQEDRQQTAPPGRFFSFQYWPSLCTDIAHGSSFHGNGRELAVGDCQAPAAREVKAYAGVLEVEDRLHETAPLSVTFPKAKPDECPAMMDEVYPIYFVSAQTG</sequence>
<accession>A0ABT0WY59</accession>